<evidence type="ECO:0000313" key="11">
    <source>
        <dbReference type="Proteomes" id="UP000276133"/>
    </source>
</evidence>
<dbReference type="OrthoDB" id="10262062at2759"/>
<dbReference type="NCBIfam" id="NF002621">
    <property type="entry name" value="PRK02287.1"/>
    <property type="match status" value="1"/>
</dbReference>
<keyword evidence="3 6" id="KW-0698">rRNA processing</keyword>
<organism evidence="10 11">
    <name type="scientific">Brachionus plicatilis</name>
    <name type="common">Marine rotifer</name>
    <name type="synonym">Brachionus muelleri</name>
    <dbReference type="NCBI Taxonomy" id="10195"/>
    <lineage>
        <taxon>Eukaryota</taxon>
        <taxon>Metazoa</taxon>
        <taxon>Spiralia</taxon>
        <taxon>Gnathifera</taxon>
        <taxon>Rotifera</taxon>
        <taxon>Eurotatoria</taxon>
        <taxon>Monogononta</taxon>
        <taxon>Pseudotrocha</taxon>
        <taxon>Ploima</taxon>
        <taxon>Brachionidae</taxon>
        <taxon>Brachionus</taxon>
    </lineage>
</organism>
<keyword evidence="2 6" id="KW-0690">Ribosome biogenesis</keyword>
<proteinExistence type="inferred from homology"/>
<dbReference type="AlphaFoldDB" id="A0A3M7R2A7"/>
<comment type="function">
    <text evidence="6">Aminocarboxypropyltransferase that catalyzes the aminocarboxypropyl transfer on pseudouridine in 18S rRNA. It constitutes the last step in biosynthesis of the hypermodified N1-methyl-N3-(3-amino-3-carboxypropyl) pseudouridine (m1acp3-Psi).</text>
</comment>
<evidence type="ECO:0000259" key="9">
    <source>
        <dbReference type="Pfam" id="PF04068"/>
    </source>
</evidence>
<dbReference type="Proteomes" id="UP000276133">
    <property type="component" value="Unassembled WGS sequence"/>
</dbReference>
<evidence type="ECO:0000259" key="8">
    <source>
        <dbReference type="Pfam" id="PF04034"/>
    </source>
</evidence>
<keyword evidence="11" id="KW-1185">Reference proteome</keyword>
<dbReference type="GO" id="GO:1904047">
    <property type="term" value="F:S-adenosyl-L-methionine binding"/>
    <property type="evidence" value="ECO:0007669"/>
    <property type="project" value="UniProtKB-UniRule"/>
</dbReference>
<evidence type="ECO:0000256" key="7">
    <source>
        <dbReference type="SAM" id="MobiDB-lite"/>
    </source>
</evidence>
<comment type="caution">
    <text evidence="6">Lacks conserved residue(s) required for the propagation of feature annotation.</text>
</comment>
<sequence length="317" mass="35732">MSRNNRKVKTEINKSTGKGSGYGKSKSSGKSRSSRMSKEECFLNESDSFSSAIQNSDNELDSGPENESNEELDEFDKFPFDLAMWDLIQCDPKKCSGRKLARLGFVRTLRLTQRFTGVVLTPVATKCIGPDDREVVEQCGLGVVDCSWAKLAETPFSRMKCAHPRLLPYLIATNPINYGNPCKLSCVEAFAAAFWIVGLKEFGEILLGKFKWGHSFYEVNEELLIMYASCKDGSEVVQKQNEFLKNEKESRLNKNSDDFFNLSSKNFNPNRMVGEMPESDDDDDLDEDSQTLGKRDANDNLIKQDDIDSLKTKLENI</sequence>
<protein>
    <recommendedName>
        <fullName evidence="6">18S rRNA aminocarboxypropyltransferase</fullName>
        <ecNumber evidence="6">2.5.1.157</ecNumber>
    </recommendedName>
</protein>
<evidence type="ECO:0000256" key="2">
    <source>
        <dbReference type="ARBA" id="ARBA00022517"/>
    </source>
</evidence>
<dbReference type="Pfam" id="PF04034">
    <property type="entry name" value="Ribo_biogen_C"/>
    <property type="match status" value="1"/>
</dbReference>
<feature type="compositionally biased region" description="Polar residues" evidence="7">
    <location>
        <begin position="45"/>
        <end position="57"/>
    </location>
</feature>
<feature type="domain" description="RNase L inhibitor RLI-like possible metal-binding" evidence="9">
    <location>
        <begin position="82"/>
        <end position="114"/>
    </location>
</feature>
<evidence type="ECO:0000313" key="10">
    <source>
        <dbReference type="EMBL" id="RNA17727.1"/>
    </source>
</evidence>
<feature type="binding site" evidence="6">
    <location>
        <position position="96"/>
    </location>
    <ligand>
        <name>S-adenosyl-L-methionine</name>
        <dbReference type="ChEBI" id="CHEBI:59789"/>
    </ligand>
</feature>
<evidence type="ECO:0000256" key="6">
    <source>
        <dbReference type="HAMAP-Rule" id="MF_03146"/>
    </source>
</evidence>
<gene>
    <name evidence="10" type="ORF">BpHYR1_042116</name>
</gene>
<keyword evidence="4 6" id="KW-0808">Transferase</keyword>
<dbReference type="InterPro" id="IPR007177">
    <property type="entry name" value="Tsr3_C"/>
</dbReference>
<keyword evidence="1" id="KW-0963">Cytoplasm</keyword>
<dbReference type="PANTHER" id="PTHR20426:SF0">
    <property type="entry name" value="18S RRNA AMINOCARBOXYPROPYLTRANSFERASE"/>
    <property type="match status" value="1"/>
</dbReference>
<feature type="domain" description="16S/18S rRNA aminocarboxypropyltransferase Tsr3 C-terminal" evidence="8">
    <location>
        <begin position="118"/>
        <end position="244"/>
    </location>
</feature>
<dbReference type="PANTHER" id="PTHR20426">
    <property type="entry name" value="RIBOSOME BIOGENESIS PROTEIN TSR3 HOMOLOG"/>
    <property type="match status" value="1"/>
</dbReference>
<dbReference type="GO" id="GO:0106388">
    <property type="term" value="F:rRNA small subunit aminocarboxypropyltransferase activity"/>
    <property type="evidence" value="ECO:0007669"/>
    <property type="project" value="UniProtKB-EC"/>
</dbReference>
<feature type="binding site" evidence="6">
    <location>
        <position position="144"/>
    </location>
    <ligand>
        <name>S-adenosyl-L-methionine</name>
        <dbReference type="ChEBI" id="CHEBI:59789"/>
    </ligand>
</feature>
<dbReference type="GO" id="GO:0000455">
    <property type="term" value="P:enzyme-directed rRNA pseudouridine synthesis"/>
    <property type="evidence" value="ECO:0007669"/>
    <property type="project" value="UniProtKB-UniRule"/>
</dbReference>
<evidence type="ECO:0000256" key="4">
    <source>
        <dbReference type="ARBA" id="ARBA00022679"/>
    </source>
</evidence>
<evidence type="ECO:0000256" key="5">
    <source>
        <dbReference type="ARBA" id="ARBA00022691"/>
    </source>
</evidence>
<accession>A0A3M7R2A7</accession>
<evidence type="ECO:0000256" key="3">
    <source>
        <dbReference type="ARBA" id="ARBA00022552"/>
    </source>
</evidence>
<dbReference type="GO" id="GO:0030490">
    <property type="term" value="P:maturation of SSU-rRNA"/>
    <property type="evidence" value="ECO:0007669"/>
    <property type="project" value="TreeGrafter"/>
</dbReference>
<dbReference type="Pfam" id="PF04068">
    <property type="entry name" value="Fer4_RLI"/>
    <property type="match status" value="1"/>
</dbReference>
<reference evidence="10 11" key="1">
    <citation type="journal article" date="2018" name="Sci. Rep.">
        <title>Genomic signatures of local adaptation to the degree of environmental predictability in rotifers.</title>
        <authorList>
            <person name="Franch-Gras L."/>
            <person name="Hahn C."/>
            <person name="Garcia-Roger E.M."/>
            <person name="Carmona M.J."/>
            <person name="Serra M."/>
            <person name="Gomez A."/>
        </authorList>
    </citation>
    <scope>NUCLEOTIDE SEQUENCE [LARGE SCALE GENOMIC DNA]</scope>
    <source>
        <strain evidence="10">HYR1</strain>
    </source>
</reference>
<comment type="catalytic activity">
    <reaction evidence="6">
        <text>an N(1)-methylpseudouridine in rRNA + S-adenosyl-L-methionine = N(1)-methyl-N(3)-[(3S)-3-amino-3-carboxypropyl]pseudouridine in rRNA + S-methyl-5'-thioadenosine + H(+)</text>
        <dbReference type="Rhea" id="RHEA:63296"/>
        <dbReference type="Rhea" id="RHEA-COMP:11634"/>
        <dbReference type="Rhea" id="RHEA-COMP:16310"/>
        <dbReference type="ChEBI" id="CHEBI:15378"/>
        <dbReference type="ChEBI" id="CHEBI:17509"/>
        <dbReference type="ChEBI" id="CHEBI:59789"/>
        <dbReference type="ChEBI" id="CHEBI:74890"/>
        <dbReference type="ChEBI" id="CHEBI:146234"/>
        <dbReference type="EC" id="2.5.1.157"/>
    </reaction>
</comment>
<feature type="region of interest" description="Disordered" evidence="7">
    <location>
        <begin position="1"/>
        <end position="70"/>
    </location>
</feature>
<dbReference type="InterPro" id="IPR007209">
    <property type="entry name" value="RNaseL-inhib-like_metal-bd_dom"/>
</dbReference>
<comment type="caution">
    <text evidence="10">The sequence shown here is derived from an EMBL/GenBank/DDBJ whole genome shotgun (WGS) entry which is preliminary data.</text>
</comment>
<dbReference type="InterPro" id="IPR022968">
    <property type="entry name" value="Tsr3-like"/>
</dbReference>
<feature type="compositionally biased region" description="Acidic residues" evidence="7">
    <location>
        <begin position="277"/>
        <end position="289"/>
    </location>
</feature>
<feature type="binding site" evidence="6">
    <location>
        <position position="167"/>
    </location>
    <ligand>
        <name>S-adenosyl-L-methionine</name>
        <dbReference type="ChEBI" id="CHEBI:59789"/>
    </ligand>
</feature>
<dbReference type="EC" id="2.5.1.157" evidence="6"/>
<comment type="similarity">
    <text evidence="6">Belongs to the TDD superfamily. TSR3 family.</text>
</comment>
<dbReference type="EMBL" id="REGN01004385">
    <property type="protein sequence ID" value="RNA17727.1"/>
    <property type="molecule type" value="Genomic_DNA"/>
</dbReference>
<dbReference type="STRING" id="10195.A0A3M7R2A7"/>
<keyword evidence="5 6" id="KW-0949">S-adenosyl-L-methionine</keyword>
<name>A0A3M7R2A7_BRAPC</name>
<feature type="compositionally biased region" description="Acidic residues" evidence="7">
    <location>
        <begin position="58"/>
        <end position="70"/>
    </location>
</feature>
<feature type="region of interest" description="Disordered" evidence="7">
    <location>
        <begin position="255"/>
        <end position="300"/>
    </location>
</feature>
<evidence type="ECO:0000256" key="1">
    <source>
        <dbReference type="ARBA" id="ARBA00022490"/>
    </source>
</evidence>
<dbReference type="HAMAP" id="MF_01116">
    <property type="entry name" value="TSR3"/>
    <property type="match status" value="1"/>
</dbReference>